<evidence type="ECO:0000313" key="5">
    <source>
        <dbReference type="Proteomes" id="UP000319516"/>
    </source>
</evidence>
<dbReference type="SUPFAM" id="SSF50249">
    <property type="entry name" value="Nucleic acid-binding proteins"/>
    <property type="match status" value="1"/>
</dbReference>
<feature type="compositionally biased region" description="Low complexity" evidence="3">
    <location>
        <begin position="181"/>
        <end position="190"/>
    </location>
</feature>
<reference evidence="4 5" key="1">
    <citation type="submission" date="2019-06" db="EMBL/GenBank/DDBJ databases">
        <title>Sequencing the genomes of 1000 actinobacteria strains.</title>
        <authorList>
            <person name="Klenk H.-P."/>
        </authorList>
    </citation>
    <scope>NUCLEOTIDE SEQUENCE [LARGE SCALE GENOMIC DNA]</scope>
    <source>
        <strain evidence="4 5">DSM 12335</strain>
    </source>
</reference>
<accession>A0A542YUG9</accession>
<dbReference type="InterPro" id="IPR012340">
    <property type="entry name" value="NA-bd_OB-fold"/>
</dbReference>
<evidence type="ECO:0000256" key="3">
    <source>
        <dbReference type="SAM" id="MobiDB-lite"/>
    </source>
</evidence>
<comment type="caution">
    <text evidence="4">The sequence shown here is derived from an EMBL/GenBank/DDBJ whole genome shotgun (WGS) entry which is preliminary data.</text>
</comment>
<gene>
    <name evidence="4" type="ORF">FB467_2874</name>
</gene>
<dbReference type="RefSeq" id="WP_141785681.1">
    <property type="nucleotide sequence ID" value="NZ_BAAAIK010000001.1"/>
</dbReference>
<keyword evidence="1 2" id="KW-0238">DNA-binding</keyword>
<organism evidence="4 5">
    <name type="scientific">Ornithinicoccus hortensis</name>
    <dbReference type="NCBI Taxonomy" id="82346"/>
    <lineage>
        <taxon>Bacteria</taxon>
        <taxon>Bacillati</taxon>
        <taxon>Actinomycetota</taxon>
        <taxon>Actinomycetes</taxon>
        <taxon>Micrococcales</taxon>
        <taxon>Intrasporangiaceae</taxon>
        <taxon>Ornithinicoccus</taxon>
    </lineage>
</organism>
<dbReference type="CDD" id="cd04496">
    <property type="entry name" value="SSB_OBF"/>
    <property type="match status" value="1"/>
</dbReference>
<dbReference type="AlphaFoldDB" id="A0A542YUG9"/>
<dbReference type="Proteomes" id="UP000319516">
    <property type="component" value="Unassembled WGS sequence"/>
</dbReference>
<dbReference type="Gene3D" id="2.40.50.140">
    <property type="entry name" value="Nucleic acid-binding proteins"/>
    <property type="match status" value="1"/>
</dbReference>
<feature type="compositionally biased region" description="Acidic residues" evidence="3">
    <location>
        <begin position="142"/>
        <end position="155"/>
    </location>
</feature>
<proteinExistence type="predicted"/>
<evidence type="ECO:0000256" key="2">
    <source>
        <dbReference type="PROSITE-ProRule" id="PRU00252"/>
    </source>
</evidence>
<name>A0A542YUG9_9MICO</name>
<evidence type="ECO:0000256" key="1">
    <source>
        <dbReference type="ARBA" id="ARBA00023125"/>
    </source>
</evidence>
<feature type="region of interest" description="Disordered" evidence="3">
    <location>
        <begin position="136"/>
        <end position="190"/>
    </location>
</feature>
<keyword evidence="5" id="KW-1185">Reference proteome</keyword>
<sequence length="190" mass="20494">MKDMMVTVAGNLTANPQQHFGHASGRPFTTFRLAHNRGHYSKDTGQWVQTGTDFLKVIAFGNLGLNVRESMQKGDPVVVHGRLTLREWTQGEKSGIDTEISASTVGWDLNCGQGSFSRVRRPTVPGVDPADDQSVRAAMQEMDQDVVPEPPEEDYPAAVGHDPGGDYPVGEDPAGDDPADDQGYAEQAAS</sequence>
<dbReference type="EMBL" id="VFOP01000001">
    <property type="protein sequence ID" value="TQL51720.1"/>
    <property type="molecule type" value="Genomic_DNA"/>
</dbReference>
<protein>
    <submittedName>
        <fullName evidence="4">Single-strand DNA-binding protein</fullName>
    </submittedName>
</protein>
<dbReference type="InterPro" id="IPR000424">
    <property type="entry name" value="Primosome_PriB/ssb"/>
</dbReference>
<dbReference type="GO" id="GO:0003697">
    <property type="term" value="F:single-stranded DNA binding"/>
    <property type="evidence" value="ECO:0007669"/>
    <property type="project" value="InterPro"/>
</dbReference>
<dbReference type="OrthoDB" id="4427276at2"/>
<dbReference type="Pfam" id="PF00436">
    <property type="entry name" value="SSB"/>
    <property type="match status" value="1"/>
</dbReference>
<evidence type="ECO:0000313" key="4">
    <source>
        <dbReference type="EMBL" id="TQL51720.1"/>
    </source>
</evidence>
<dbReference type="PROSITE" id="PS50935">
    <property type="entry name" value="SSB"/>
    <property type="match status" value="1"/>
</dbReference>